<evidence type="ECO:0000256" key="4">
    <source>
        <dbReference type="RuleBase" id="RU003704"/>
    </source>
</evidence>
<evidence type="ECO:0000256" key="2">
    <source>
        <dbReference type="ARBA" id="ARBA00022679"/>
    </source>
</evidence>
<dbReference type="PRINTS" id="PR00990">
    <property type="entry name" value="RIBOKINASE"/>
</dbReference>
<organism evidence="6 7">
    <name type="scientific">Thalassobacter stenotrophicus</name>
    <dbReference type="NCBI Taxonomy" id="266809"/>
    <lineage>
        <taxon>Bacteria</taxon>
        <taxon>Pseudomonadati</taxon>
        <taxon>Pseudomonadota</taxon>
        <taxon>Alphaproteobacteria</taxon>
        <taxon>Rhodobacterales</taxon>
        <taxon>Roseobacteraceae</taxon>
        <taxon>Thalassobacter</taxon>
    </lineage>
</organism>
<dbReference type="EC" id="2.7.1.-" evidence="6"/>
<evidence type="ECO:0000313" key="7">
    <source>
        <dbReference type="Proteomes" id="UP000051298"/>
    </source>
</evidence>
<evidence type="ECO:0000259" key="5">
    <source>
        <dbReference type="Pfam" id="PF00294"/>
    </source>
</evidence>
<dbReference type="InterPro" id="IPR029056">
    <property type="entry name" value="Ribokinase-like"/>
</dbReference>
<keyword evidence="3 4" id="KW-0418">Kinase</keyword>
<comment type="similarity">
    <text evidence="1 4">Belongs to the carbohydrate kinase PfkB family.</text>
</comment>
<dbReference type="InterPro" id="IPR002173">
    <property type="entry name" value="Carboh/pur_kinase_PfkB_CS"/>
</dbReference>
<dbReference type="Pfam" id="PF00294">
    <property type="entry name" value="PfkB"/>
    <property type="match status" value="1"/>
</dbReference>
<dbReference type="GO" id="GO:0016301">
    <property type="term" value="F:kinase activity"/>
    <property type="evidence" value="ECO:0007669"/>
    <property type="project" value="UniProtKB-KW"/>
</dbReference>
<dbReference type="AlphaFoldDB" id="A0A0P1F320"/>
<dbReference type="Proteomes" id="UP000051298">
    <property type="component" value="Unassembled WGS sequence"/>
</dbReference>
<dbReference type="PANTHER" id="PTHR42774">
    <property type="entry name" value="PHOSPHOTRANSFERASE SYSTEM TRANSPORT PROTEIN"/>
    <property type="match status" value="1"/>
</dbReference>
<accession>A0A0P1F320</accession>
<gene>
    <name evidence="6" type="primary">ydjH</name>
    <name evidence="6" type="ORF">THS5294_03390</name>
</gene>
<dbReference type="InterPro" id="IPR002139">
    <property type="entry name" value="Ribo/fructo_kinase"/>
</dbReference>
<dbReference type="PROSITE" id="PS00584">
    <property type="entry name" value="PFKB_KINASES_2"/>
    <property type="match status" value="1"/>
</dbReference>
<dbReference type="EMBL" id="CYRX01000033">
    <property type="protein sequence ID" value="CUH62076.1"/>
    <property type="molecule type" value="Genomic_DNA"/>
</dbReference>
<evidence type="ECO:0000256" key="3">
    <source>
        <dbReference type="ARBA" id="ARBA00022777"/>
    </source>
</evidence>
<evidence type="ECO:0000313" key="6">
    <source>
        <dbReference type="EMBL" id="CUH62076.1"/>
    </source>
</evidence>
<dbReference type="SUPFAM" id="SSF53613">
    <property type="entry name" value="Ribokinase-like"/>
    <property type="match status" value="1"/>
</dbReference>
<reference evidence="6 7" key="1">
    <citation type="submission" date="2015-09" db="EMBL/GenBank/DDBJ databases">
        <authorList>
            <consortium name="Swine Surveillance"/>
        </authorList>
    </citation>
    <scope>NUCLEOTIDE SEQUENCE [LARGE SCALE GENOMIC DNA]</scope>
    <source>
        <strain evidence="6 7">CECT 5294</strain>
    </source>
</reference>
<keyword evidence="2 4" id="KW-0808">Transferase</keyword>
<feature type="domain" description="Carbohydrate kinase PfkB" evidence="5">
    <location>
        <begin position="2"/>
        <end position="279"/>
    </location>
</feature>
<evidence type="ECO:0000256" key="1">
    <source>
        <dbReference type="ARBA" id="ARBA00010688"/>
    </source>
</evidence>
<name>A0A0P1F320_9RHOB</name>
<dbReference type="InterPro" id="IPR052562">
    <property type="entry name" value="Ketohexokinase-related"/>
</dbReference>
<dbReference type="Gene3D" id="3.40.1190.20">
    <property type="match status" value="1"/>
</dbReference>
<dbReference type="PANTHER" id="PTHR42774:SF3">
    <property type="entry name" value="KETOHEXOKINASE"/>
    <property type="match status" value="1"/>
</dbReference>
<proteinExistence type="inferred from homology"/>
<sequence>MAGVLVCGIAVVDHVFSVDTLPTRAQKHRAHAMDVIGGGCAANAAVAIARLGGAAQLLTRLGDDDTGQVIRSELEDEGVDMGPTVVTPGARSPVSSVFVDAAGERMIMSFRGTRLADDAPIPPLPEAVLADTRWPQAARALFRAARAKGIAAVLDAEAPVPHDLAEAASHVVFSAQGLRNFTGAESLEAGLPMAQAALPGWVAVTDGARGMAYMDHGRVAWLVAPKVDVVDTLGAGDVWHGAFTLGLAEGMTEMEAACFAHAAAALKCTAFGGRKAAPTRKILNEFMETML</sequence>
<dbReference type="RefSeq" id="WP_058124605.1">
    <property type="nucleotide sequence ID" value="NZ_CYRX01000033.1"/>
</dbReference>
<dbReference type="InterPro" id="IPR011611">
    <property type="entry name" value="PfkB_dom"/>
</dbReference>
<protein>
    <submittedName>
        <fullName evidence="6">Putative sugar kinase YdjH</fullName>
        <ecNumber evidence="6">2.7.1.-</ecNumber>
    </submittedName>
</protein>